<dbReference type="PANTHER" id="PTHR31239:SF2">
    <property type="entry name" value="NICOLIN-1"/>
    <property type="match status" value="1"/>
</dbReference>
<protein>
    <submittedName>
        <fullName evidence="2">Nicolin 1, tubulin polyglutamylase complex subunit</fullName>
    </submittedName>
</protein>
<reference evidence="2" key="3">
    <citation type="submission" date="2025-09" db="UniProtKB">
        <authorList>
            <consortium name="Ensembl"/>
        </authorList>
    </citation>
    <scope>IDENTIFICATION</scope>
    <source>
        <strain evidence="2">broiler</strain>
    </source>
</reference>
<name>A0A8V1A6N0_CHICK</name>
<organism evidence="2 3">
    <name type="scientific">Gallus gallus</name>
    <name type="common">Chicken</name>
    <dbReference type="NCBI Taxonomy" id="9031"/>
    <lineage>
        <taxon>Eukaryota</taxon>
        <taxon>Metazoa</taxon>
        <taxon>Chordata</taxon>
        <taxon>Craniata</taxon>
        <taxon>Vertebrata</taxon>
        <taxon>Euteleostomi</taxon>
        <taxon>Archelosauria</taxon>
        <taxon>Archosauria</taxon>
        <taxon>Dinosauria</taxon>
        <taxon>Saurischia</taxon>
        <taxon>Theropoda</taxon>
        <taxon>Coelurosauria</taxon>
        <taxon>Aves</taxon>
        <taxon>Neognathae</taxon>
        <taxon>Galloanserae</taxon>
        <taxon>Galliformes</taxon>
        <taxon>Phasianidae</taxon>
        <taxon>Phasianinae</taxon>
        <taxon>Gallus</taxon>
    </lineage>
</organism>
<reference evidence="2" key="2">
    <citation type="submission" date="2025-08" db="UniProtKB">
        <authorList>
            <consortium name="Ensembl"/>
        </authorList>
    </citation>
    <scope>IDENTIFICATION</scope>
    <source>
        <strain evidence="2">broiler</strain>
    </source>
</reference>
<accession>A0A8V1A6N0</accession>
<feature type="region of interest" description="Disordered" evidence="1">
    <location>
        <begin position="209"/>
        <end position="247"/>
    </location>
</feature>
<dbReference type="FunCoup" id="A0A8V1A6N0">
    <property type="interactions" value="278"/>
</dbReference>
<dbReference type="GeneTree" id="ENSGT00390000001505"/>
<dbReference type="PANTHER" id="PTHR31239">
    <property type="entry name" value="NICOLIN 1"/>
    <property type="match status" value="1"/>
</dbReference>
<evidence type="ECO:0000313" key="2">
    <source>
        <dbReference type="Ensembl" id="ENSGALP00010039756.1"/>
    </source>
</evidence>
<dbReference type="Ensembl" id="ENSGALT00010065307.1">
    <property type="protein sequence ID" value="ENSGALP00010039756.1"/>
    <property type="gene ID" value="ENSGALG00010026919.1"/>
</dbReference>
<reference evidence="2" key="1">
    <citation type="submission" date="2020-11" db="EMBL/GenBank/DDBJ databases">
        <title>Gallus gallus (Chicken) genome, bGalGal1, GRCg7b, maternal haplotype autosomes + Z &amp; W.</title>
        <authorList>
            <person name="Warren W."/>
            <person name="Formenti G."/>
            <person name="Fedrigo O."/>
            <person name="Haase B."/>
            <person name="Mountcastle J."/>
            <person name="Balacco J."/>
            <person name="Tracey A."/>
            <person name="Schneider V."/>
            <person name="Okimoto R."/>
            <person name="Cheng H."/>
            <person name="Hawken R."/>
            <person name="Howe K."/>
            <person name="Jarvis E.D."/>
        </authorList>
    </citation>
    <scope>NUCLEOTIDE SEQUENCE [LARGE SCALE GENOMIC DNA]</scope>
    <source>
        <strain evidence="2">Broiler</strain>
    </source>
</reference>
<gene>
    <name evidence="2" type="primary">NICN1</name>
</gene>
<dbReference type="AlphaFoldDB" id="A0A8V1A6N0"/>
<evidence type="ECO:0000313" key="3">
    <source>
        <dbReference type="Proteomes" id="UP000000539"/>
    </source>
</evidence>
<dbReference type="Proteomes" id="UP000000539">
    <property type="component" value="Chromosome 12"/>
</dbReference>
<dbReference type="GO" id="GO:0005654">
    <property type="term" value="C:nucleoplasm"/>
    <property type="evidence" value="ECO:0000318"/>
    <property type="project" value="GO_Central"/>
</dbReference>
<feature type="compositionally biased region" description="Basic and acidic residues" evidence="1">
    <location>
        <begin position="221"/>
        <end position="231"/>
    </location>
</feature>
<dbReference type="OrthoDB" id="73161at2759"/>
<dbReference type="InterPro" id="IPR040235">
    <property type="entry name" value="Nicolin-1"/>
</dbReference>
<sequence>MSGAPGPGRAPLPCTARPAAPLQLPGGAEAARPGVAVIDVRFPRGSAADVHEIVFKNFYTAFLSVRAQRAGPPGPRKWVTCLRDLRLMPCPHTEPGAQDYFSLRRSQMLCDMEQVTALRFILRQPSPAWLHFGIEELQLFPPGSKTPPQDVPSWLSQLSPPEQPPSLHGLPDPEKVAAEVQQMWALTEVVRARQAAARIGRFDVSAALTRSTGGPGGDGGDGTHTHVRWDPRSAAGTQRCRAPSAGGRLLRRQPAVLQLSPAGCSRSRRGCCN</sequence>
<keyword evidence="3" id="KW-1185">Reference proteome</keyword>
<feature type="region of interest" description="Disordered" evidence="1">
    <location>
        <begin position="141"/>
        <end position="172"/>
    </location>
</feature>
<evidence type="ECO:0000256" key="1">
    <source>
        <dbReference type="SAM" id="MobiDB-lite"/>
    </source>
</evidence>
<proteinExistence type="predicted"/>